<sequence>MFEAGPLLPAGLPLAGVRVLDWTDGRCEATGRYLGELGAQVVRVEPPGGVPARRLDPLTGAGLDFAIRSINKRSVVLDPHSAIGRSRLRGLLAEADIVLDSSSPGEHATQEFAPDALLAANPTLVVVLISDFGSTGPYRDWTATPDVLMAVGGLLSRSGLPGLPPLLPPEFLADECAAAQAAWAALMAHANRLDTGRGDIVDFSRLEAVAQTIDPGYGIAGSARAGTSIEDLPRERPDARHLYPIFRCADGLVRICVLSPRQWRGMLRWLGGPERFADPRYADLGARFAAAGELYPLISALFADRTRDQIIAESVEFGVPAAALLQTAEVVASGHAQARGAFRSIELSPGVTVPVPDGLVEINGQRAGYRSGPPALGECDPDELVEIWRREADSASDAPYDPAPRRGTAIPAVAAHEPAPRHPFRGLRVLDLGVIVVGAEIGRLFADHGAEVIKIENRAFPDGGRQGDASGQVSESFARGHRNKKSLGLNLRHPHGRDLFLRLVVDADVVVSNFKPGTMESLGLGYDDLFAVNPKIIFVESSAFGATGPWSRRLGYGPLVRATAGLSNLWCYPDAGNGICDAITVYPDHVVARVGATAALAMLINRRRTGRGGTASVAQIETICWHMAGSFAKEHLRPGSVRPEGNDRRGDAPRGLFACAGDDEWCVIDVRGDETFQRLATTIGHPEWLGDSRFITAQLRDAHRDMLRAAVEKWTAARSPAEVAHVLQAHGVPAGQMHRIHDLASDPQFVERRFLVRQEQPQFAAPLLTQNGEARFREVADPVVGPAPLVAEHTRELAAKLLGLSDIEIDDLIEDGVLEVTPTW</sequence>
<organism evidence="3 4">
    <name type="scientific">Frankia canadensis</name>
    <dbReference type="NCBI Taxonomy" id="1836972"/>
    <lineage>
        <taxon>Bacteria</taxon>
        <taxon>Bacillati</taxon>
        <taxon>Actinomycetota</taxon>
        <taxon>Actinomycetes</taxon>
        <taxon>Frankiales</taxon>
        <taxon>Frankiaceae</taxon>
        <taxon>Frankia</taxon>
    </lineage>
</organism>
<dbReference type="InterPro" id="IPR044855">
    <property type="entry name" value="CoA-Trfase_III_dom3_sf"/>
</dbReference>
<proteinExistence type="inferred from homology"/>
<keyword evidence="2 3" id="KW-0808">Transferase</keyword>
<dbReference type="Gene3D" id="3.30.1540.10">
    <property type="entry name" value="formyl-coa transferase, domain 3"/>
    <property type="match status" value="2"/>
</dbReference>
<keyword evidence="4" id="KW-1185">Reference proteome</keyword>
<dbReference type="Pfam" id="PF02515">
    <property type="entry name" value="CoA_transf_3"/>
    <property type="match status" value="2"/>
</dbReference>
<dbReference type="PANTHER" id="PTHR48228:SF6">
    <property type="entry name" value="L-CARNITINE COA-TRANSFERASE"/>
    <property type="match status" value="1"/>
</dbReference>
<dbReference type="EMBL" id="FZMO01000001">
    <property type="protein sequence ID" value="SNQ45245.1"/>
    <property type="molecule type" value="Genomic_DNA"/>
</dbReference>
<evidence type="ECO:0000313" key="3">
    <source>
        <dbReference type="EMBL" id="SNQ45245.1"/>
    </source>
</evidence>
<dbReference type="SUPFAM" id="SSF89796">
    <property type="entry name" value="CoA-transferase family III (CaiB/BaiF)"/>
    <property type="match status" value="2"/>
</dbReference>
<gene>
    <name evidence="3" type="ORF">FRACA_10004</name>
</gene>
<dbReference type="OrthoDB" id="9797653at2"/>
<dbReference type="PANTHER" id="PTHR48228">
    <property type="entry name" value="SUCCINYL-COA--D-CITRAMALATE COA-TRANSFERASE"/>
    <property type="match status" value="1"/>
</dbReference>
<reference evidence="3 4" key="1">
    <citation type="submission" date="2017-06" db="EMBL/GenBank/DDBJ databases">
        <authorList>
            <person name="Kim H.J."/>
            <person name="Triplett B.A."/>
        </authorList>
    </citation>
    <scope>NUCLEOTIDE SEQUENCE [LARGE SCALE GENOMIC DNA]</scope>
    <source>
        <strain evidence="3">FRACA_ARgP5</strain>
    </source>
</reference>
<accession>A0A2I2KHV5</accession>
<dbReference type="Proteomes" id="UP000234331">
    <property type="component" value="Unassembled WGS sequence"/>
</dbReference>
<dbReference type="InterPro" id="IPR003673">
    <property type="entry name" value="CoA-Trfase_fam_III"/>
</dbReference>
<dbReference type="InterPro" id="IPR050509">
    <property type="entry name" value="CoA-transferase_III"/>
</dbReference>
<comment type="similarity">
    <text evidence="1">Belongs to the CoA-transferase III family.</text>
</comment>
<dbReference type="InterPro" id="IPR023606">
    <property type="entry name" value="CoA-Trfase_III_dom_1_sf"/>
</dbReference>
<evidence type="ECO:0000313" key="4">
    <source>
        <dbReference type="Proteomes" id="UP000234331"/>
    </source>
</evidence>
<evidence type="ECO:0000256" key="1">
    <source>
        <dbReference type="ARBA" id="ARBA00008383"/>
    </source>
</evidence>
<name>A0A2I2KHV5_9ACTN</name>
<dbReference type="RefSeq" id="WP_101829459.1">
    <property type="nucleotide sequence ID" value="NZ_FZMO01000001.1"/>
</dbReference>
<dbReference type="AlphaFoldDB" id="A0A2I2KHV5"/>
<dbReference type="Gene3D" id="3.40.50.10540">
    <property type="entry name" value="Crotonobetainyl-coa:carnitine coa-transferase, domain 1"/>
    <property type="match status" value="2"/>
</dbReference>
<dbReference type="GO" id="GO:0016740">
    <property type="term" value="F:transferase activity"/>
    <property type="evidence" value="ECO:0007669"/>
    <property type="project" value="UniProtKB-KW"/>
</dbReference>
<dbReference type="EC" id="2.8.3.-" evidence="3"/>
<evidence type="ECO:0000256" key="2">
    <source>
        <dbReference type="ARBA" id="ARBA00022679"/>
    </source>
</evidence>
<protein>
    <submittedName>
        <fullName evidence="3">Putative enzyme</fullName>
        <ecNumber evidence="3">2.8.3.-</ecNumber>
    </submittedName>
</protein>